<accession>A0A319D314</accession>
<feature type="compositionally biased region" description="Low complexity" evidence="1">
    <location>
        <begin position="20"/>
        <end position="29"/>
    </location>
</feature>
<feature type="compositionally biased region" description="Basic and acidic residues" evidence="1">
    <location>
        <begin position="199"/>
        <end position="214"/>
    </location>
</feature>
<dbReference type="GeneID" id="37142648"/>
<dbReference type="EMBL" id="KZ821696">
    <property type="protein sequence ID" value="PYH82328.1"/>
    <property type="molecule type" value="Genomic_DNA"/>
</dbReference>
<feature type="compositionally biased region" description="Pro residues" evidence="1">
    <location>
        <begin position="275"/>
        <end position="284"/>
    </location>
</feature>
<reference evidence="2 3" key="1">
    <citation type="submission" date="2016-12" db="EMBL/GenBank/DDBJ databases">
        <title>The genomes of Aspergillus section Nigri reveals drivers in fungal speciation.</title>
        <authorList>
            <consortium name="DOE Joint Genome Institute"/>
            <person name="Vesth T.C."/>
            <person name="Nybo J."/>
            <person name="Theobald S."/>
            <person name="Brandl J."/>
            <person name="Frisvad J.C."/>
            <person name="Nielsen K.F."/>
            <person name="Lyhne E.K."/>
            <person name="Kogle M.E."/>
            <person name="Kuo A."/>
            <person name="Riley R."/>
            <person name="Clum A."/>
            <person name="Nolan M."/>
            <person name="Lipzen A."/>
            <person name="Salamov A."/>
            <person name="Henrissat B."/>
            <person name="Wiebenga A."/>
            <person name="De Vries R.P."/>
            <person name="Grigoriev I.V."/>
            <person name="Mortensen U.H."/>
            <person name="Andersen M.R."/>
            <person name="Baker S.E."/>
        </authorList>
    </citation>
    <scope>NUCLEOTIDE SEQUENCE [LARGE SCALE GENOMIC DNA]</scope>
    <source>
        <strain evidence="2 3">CBS 121591</strain>
    </source>
</reference>
<dbReference type="AlphaFoldDB" id="A0A319D314"/>
<feature type="compositionally biased region" description="Pro residues" evidence="1">
    <location>
        <begin position="1"/>
        <end position="10"/>
    </location>
</feature>
<sequence>MPPTPTPTPTPGHHHHHHLLLPPNSSPTTPTATITTLLIPTLPLPNTPIPWPSQEHSLIRTFRHRRRQHPTAPTGFGAIYYGTRYVRVYREVRGPAEDPEDITRVVGSGGGHAEMVRYGFPLAQHGQHSQHHPGTTTPTTTTTTLDLTDPRQAEMLRWWGQQIPPVEEGLVERLMEEFVCWPRSPSPSPSSTSTPSCGRDADGKGIEDACRQDRSVAGVAQAQSPSPGVMGVNANANAASDESPEPETAAHDHHPLPSMFPEEDTTLEDRQCASPPYPRPPPPSMAGSPGPNGGGIGIGIGALWAGMATLSPERTTIFLRDEEEGPDAISPLIDRLDPLTPSLSVVTLRSIGSPLIALTATPSPPR</sequence>
<dbReference type="VEuPathDB" id="FungiDB:BO82DRAFT_414032"/>
<evidence type="ECO:0000313" key="3">
    <source>
        <dbReference type="Proteomes" id="UP000248340"/>
    </source>
</evidence>
<keyword evidence="3" id="KW-1185">Reference proteome</keyword>
<proteinExistence type="predicted"/>
<name>A0A319D314_9EURO</name>
<dbReference type="Proteomes" id="UP000248340">
    <property type="component" value="Unassembled WGS sequence"/>
</dbReference>
<feature type="region of interest" description="Disordered" evidence="1">
    <location>
        <begin position="182"/>
        <end position="291"/>
    </location>
</feature>
<evidence type="ECO:0000313" key="2">
    <source>
        <dbReference type="EMBL" id="PYH82328.1"/>
    </source>
</evidence>
<feature type="region of interest" description="Disordered" evidence="1">
    <location>
        <begin position="125"/>
        <end position="145"/>
    </location>
</feature>
<feature type="region of interest" description="Disordered" evidence="1">
    <location>
        <begin position="1"/>
        <end position="29"/>
    </location>
</feature>
<dbReference type="OrthoDB" id="10667184at2759"/>
<feature type="compositionally biased region" description="Low complexity" evidence="1">
    <location>
        <begin position="135"/>
        <end position="145"/>
    </location>
</feature>
<dbReference type="RefSeq" id="XP_025492528.1">
    <property type="nucleotide sequence ID" value="XM_025639906.1"/>
</dbReference>
<protein>
    <submittedName>
        <fullName evidence="2">Uncharacterized protein</fullName>
    </submittedName>
</protein>
<evidence type="ECO:0000256" key="1">
    <source>
        <dbReference type="SAM" id="MobiDB-lite"/>
    </source>
</evidence>
<organism evidence="2 3">
    <name type="scientific">Aspergillus uvarum CBS 121591</name>
    <dbReference type="NCBI Taxonomy" id="1448315"/>
    <lineage>
        <taxon>Eukaryota</taxon>
        <taxon>Fungi</taxon>
        <taxon>Dikarya</taxon>
        <taxon>Ascomycota</taxon>
        <taxon>Pezizomycotina</taxon>
        <taxon>Eurotiomycetes</taxon>
        <taxon>Eurotiomycetidae</taxon>
        <taxon>Eurotiales</taxon>
        <taxon>Aspergillaceae</taxon>
        <taxon>Aspergillus</taxon>
        <taxon>Aspergillus subgen. Circumdati</taxon>
    </lineage>
</organism>
<gene>
    <name evidence="2" type="ORF">BO82DRAFT_414032</name>
</gene>